<gene>
    <name evidence="3" type="ORF">VSDG_06435</name>
</gene>
<protein>
    <recommendedName>
        <fullName evidence="5">DUF1275 domain protein</fullName>
    </recommendedName>
</protein>
<dbReference type="InterPro" id="IPR010699">
    <property type="entry name" value="DUF1275"/>
</dbReference>
<feature type="transmembrane region" description="Helical" evidence="2">
    <location>
        <begin position="148"/>
        <end position="167"/>
    </location>
</feature>
<feature type="transmembrane region" description="Helical" evidence="2">
    <location>
        <begin position="262"/>
        <end position="280"/>
    </location>
</feature>
<reference evidence="3 4" key="1">
    <citation type="submission" date="2015-09" db="EMBL/GenBank/DDBJ databases">
        <title>Host preference determinants of Valsa canker pathogens revealed by comparative genomics.</title>
        <authorList>
            <person name="Yin Z."/>
            <person name="Huang L."/>
        </authorList>
    </citation>
    <scope>NUCLEOTIDE SEQUENCE [LARGE SCALE GENOMIC DNA]</scope>
    <source>
        <strain evidence="3 4">YSFL</strain>
    </source>
</reference>
<name>A0A423VLE4_CYTCH</name>
<dbReference type="AlphaFoldDB" id="A0A423VLE4"/>
<proteinExistence type="predicted"/>
<evidence type="ECO:0000256" key="2">
    <source>
        <dbReference type="SAM" id="Phobius"/>
    </source>
</evidence>
<dbReference type="Proteomes" id="UP000284375">
    <property type="component" value="Unassembled WGS sequence"/>
</dbReference>
<feature type="compositionally biased region" description="Low complexity" evidence="1">
    <location>
        <begin position="24"/>
        <end position="35"/>
    </location>
</feature>
<evidence type="ECO:0000256" key="1">
    <source>
        <dbReference type="SAM" id="MobiDB-lite"/>
    </source>
</evidence>
<feature type="transmembrane region" description="Helical" evidence="2">
    <location>
        <begin position="116"/>
        <end position="136"/>
    </location>
</feature>
<feature type="region of interest" description="Disordered" evidence="1">
    <location>
        <begin position="1"/>
        <end position="48"/>
    </location>
</feature>
<dbReference type="Pfam" id="PF06912">
    <property type="entry name" value="DUF1275"/>
    <property type="match status" value="1"/>
</dbReference>
<dbReference type="OrthoDB" id="5223589at2759"/>
<feature type="transmembrane region" description="Helical" evidence="2">
    <location>
        <begin position="173"/>
        <end position="192"/>
    </location>
</feature>
<organism evidence="3 4">
    <name type="scientific">Cytospora chrysosperma</name>
    <name type="common">Cytospora canker fungus</name>
    <name type="synonym">Sphaeria chrysosperma</name>
    <dbReference type="NCBI Taxonomy" id="252740"/>
    <lineage>
        <taxon>Eukaryota</taxon>
        <taxon>Fungi</taxon>
        <taxon>Dikarya</taxon>
        <taxon>Ascomycota</taxon>
        <taxon>Pezizomycotina</taxon>
        <taxon>Sordariomycetes</taxon>
        <taxon>Sordariomycetidae</taxon>
        <taxon>Diaporthales</taxon>
        <taxon>Cytosporaceae</taxon>
        <taxon>Cytospora</taxon>
    </lineage>
</organism>
<comment type="caution">
    <text evidence="3">The sequence shown here is derived from an EMBL/GenBank/DDBJ whole genome shotgun (WGS) entry which is preliminary data.</text>
</comment>
<keyword evidence="4" id="KW-1185">Reference proteome</keyword>
<keyword evidence="2" id="KW-0472">Membrane</keyword>
<keyword evidence="2" id="KW-1133">Transmembrane helix</keyword>
<feature type="transmembrane region" description="Helical" evidence="2">
    <location>
        <begin position="238"/>
        <end position="256"/>
    </location>
</feature>
<sequence length="294" mass="31589">MTPSNPATILHGQEENTDPQLEASSTSKEVASSSSLPSQPPETPQTSFISRTKSHLLASVRPSALAEVELLLLTFTTGLQDAISFPDYHCFASNQTGNTVFLAVALIVPEFNGDMFFTPNIGVALGFFLAGGYLTGQLGHIVGPRQRLFLFLCNLIQTAMVFAAAALQRRFGVHQTGVMDLVAIGLLAFASGSQVVQSRSLRITEITTAMATAAWVDLLIDPHLFAVRQKNRPRNRRFFFLVALMGGSLVGAAIYKYAGSDVALFVSAGGKGLVTLLYLFNTSDNEKKVQDSAV</sequence>
<dbReference type="PANTHER" id="PTHR37488">
    <property type="entry name" value="DUF1275 DOMAIN-CONTAINING PROTEIN"/>
    <property type="match status" value="1"/>
</dbReference>
<keyword evidence="2" id="KW-0812">Transmembrane</keyword>
<evidence type="ECO:0000313" key="3">
    <source>
        <dbReference type="EMBL" id="ROV91797.1"/>
    </source>
</evidence>
<accession>A0A423VLE4</accession>
<evidence type="ECO:0000313" key="4">
    <source>
        <dbReference type="Proteomes" id="UP000284375"/>
    </source>
</evidence>
<dbReference type="STRING" id="252740.A0A423VLE4"/>
<evidence type="ECO:0008006" key="5">
    <source>
        <dbReference type="Google" id="ProtNLM"/>
    </source>
</evidence>
<dbReference type="EMBL" id="LJZO01000041">
    <property type="protein sequence ID" value="ROV91797.1"/>
    <property type="molecule type" value="Genomic_DNA"/>
</dbReference>
<dbReference type="PANTHER" id="PTHR37488:SF2">
    <property type="entry name" value="DUF1275 DOMAIN-CONTAINING PROTEIN"/>
    <property type="match status" value="1"/>
</dbReference>